<sequence length="280" mass="31306">MRRVLVVTDFSAIADHAVDYACNLANKLNIEHLFLLNTYENVPVYDSGEAGSLALSMQEADELEQSRIESFKLLQQRISVQLHDTTSLVPLIINDALPNAVNQVCKEEGIDMVIIGVKPQDNLEALFLGSTIQKAVDQINYPVLLLPKCVSIAVPQNVILAAPFREPLTQSIQIKLHKFLHRFNGKVTAIHRCLKGELNEKESRNATALQIQLQNYNCQVHIIKEVEDLPTAINNYADSNTPALVISIHKMRGFIAGLFHKSVTKSLAWRCNLPLLVLHM</sequence>
<gene>
    <name evidence="3" type="ORF">NIASO_02920</name>
</gene>
<protein>
    <recommendedName>
        <fullName evidence="2">UspA domain-containing protein</fullName>
    </recommendedName>
</protein>
<dbReference type="InterPro" id="IPR006016">
    <property type="entry name" value="UspA"/>
</dbReference>
<accession>W0F758</accession>
<dbReference type="PANTHER" id="PTHR46268:SF6">
    <property type="entry name" value="UNIVERSAL STRESS PROTEIN UP12"/>
    <property type="match status" value="1"/>
</dbReference>
<dbReference type="CDD" id="cd00293">
    <property type="entry name" value="USP-like"/>
    <property type="match status" value="1"/>
</dbReference>
<dbReference type="KEGG" id="nso:NIASO_02920"/>
<evidence type="ECO:0000313" key="4">
    <source>
        <dbReference type="Proteomes" id="UP000003586"/>
    </source>
</evidence>
<dbReference type="Gene3D" id="3.40.50.620">
    <property type="entry name" value="HUPs"/>
    <property type="match status" value="2"/>
</dbReference>
<dbReference type="SUPFAM" id="SSF52402">
    <property type="entry name" value="Adenine nucleotide alpha hydrolases-like"/>
    <property type="match status" value="2"/>
</dbReference>
<evidence type="ECO:0000313" key="3">
    <source>
        <dbReference type="EMBL" id="AHF17171.1"/>
    </source>
</evidence>
<dbReference type="Pfam" id="PF00582">
    <property type="entry name" value="Usp"/>
    <property type="match status" value="1"/>
</dbReference>
<organism evidence="3 4">
    <name type="scientific">Niabella soli DSM 19437</name>
    <dbReference type="NCBI Taxonomy" id="929713"/>
    <lineage>
        <taxon>Bacteria</taxon>
        <taxon>Pseudomonadati</taxon>
        <taxon>Bacteroidota</taxon>
        <taxon>Chitinophagia</taxon>
        <taxon>Chitinophagales</taxon>
        <taxon>Chitinophagaceae</taxon>
        <taxon>Niabella</taxon>
    </lineage>
</organism>
<dbReference type="eggNOG" id="COG0589">
    <property type="taxonomic scope" value="Bacteria"/>
</dbReference>
<evidence type="ECO:0000256" key="1">
    <source>
        <dbReference type="ARBA" id="ARBA00008791"/>
    </source>
</evidence>
<feature type="domain" description="UspA" evidence="2">
    <location>
        <begin position="1"/>
        <end position="146"/>
    </location>
</feature>
<keyword evidence="4" id="KW-1185">Reference proteome</keyword>
<dbReference type="InterPro" id="IPR014729">
    <property type="entry name" value="Rossmann-like_a/b/a_fold"/>
</dbReference>
<dbReference type="InterPro" id="IPR006015">
    <property type="entry name" value="Universal_stress_UspA"/>
</dbReference>
<dbReference type="STRING" id="929713.NIASO_02920"/>
<comment type="similarity">
    <text evidence="1">Belongs to the universal stress protein A family.</text>
</comment>
<dbReference type="OrthoDB" id="9788959at2"/>
<evidence type="ECO:0000259" key="2">
    <source>
        <dbReference type="Pfam" id="PF00582"/>
    </source>
</evidence>
<dbReference type="PANTHER" id="PTHR46268">
    <property type="entry name" value="STRESS RESPONSE PROTEIN NHAX"/>
    <property type="match status" value="1"/>
</dbReference>
<proteinExistence type="inferred from homology"/>
<dbReference type="AlphaFoldDB" id="W0F758"/>
<reference evidence="3 4" key="1">
    <citation type="submission" date="2013-12" db="EMBL/GenBank/DDBJ databases">
        <authorList>
            <consortium name="DOE Joint Genome Institute"/>
            <person name="Eisen J."/>
            <person name="Huntemann M."/>
            <person name="Han J."/>
            <person name="Chen A."/>
            <person name="Kyrpides N."/>
            <person name="Mavromatis K."/>
            <person name="Markowitz V."/>
            <person name="Palaniappan K."/>
            <person name="Ivanova N."/>
            <person name="Schaumberg A."/>
            <person name="Pati A."/>
            <person name="Liolios K."/>
            <person name="Nordberg H.P."/>
            <person name="Cantor M.N."/>
            <person name="Hua S.X."/>
            <person name="Woyke T."/>
        </authorList>
    </citation>
    <scope>NUCLEOTIDE SEQUENCE [LARGE SCALE GENOMIC DNA]</scope>
    <source>
        <strain evidence="4">DSM 19437</strain>
    </source>
</reference>
<dbReference type="RefSeq" id="WP_008583742.1">
    <property type="nucleotide sequence ID" value="NZ_CP007035.1"/>
</dbReference>
<name>W0F758_9BACT</name>
<dbReference type="HOGENOM" id="CLU_049301_2_4_10"/>
<dbReference type="Proteomes" id="UP000003586">
    <property type="component" value="Chromosome"/>
</dbReference>
<dbReference type="PRINTS" id="PR01438">
    <property type="entry name" value="UNVRSLSTRESS"/>
</dbReference>
<dbReference type="EMBL" id="CP007035">
    <property type="protein sequence ID" value="AHF17171.1"/>
    <property type="molecule type" value="Genomic_DNA"/>
</dbReference>